<evidence type="ECO:0000256" key="2">
    <source>
        <dbReference type="ARBA" id="ARBA00022679"/>
    </source>
</evidence>
<evidence type="ECO:0000313" key="5">
    <source>
        <dbReference type="Proteomes" id="UP001212841"/>
    </source>
</evidence>
<dbReference type="AlphaFoldDB" id="A0AAD5SI20"/>
<gene>
    <name evidence="4" type="ORF">HK097_010661</name>
</gene>
<evidence type="ECO:0000256" key="3">
    <source>
        <dbReference type="SAM" id="MobiDB-lite"/>
    </source>
</evidence>
<dbReference type="Gene3D" id="3.40.50.150">
    <property type="entry name" value="Vaccinia Virus protein VP39"/>
    <property type="match status" value="1"/>
</dbReference>
<dbReference type="GO" id="GO:0008168">
    <property type="term" value="F:methyltransferase activity"/>
    <property type="evidence" value="ECO:0007669"/>
    <property type="project" value="UniProtKB-KW"/>
</dbReference>
<keyword evidence="1" id="KW-0489">Methyltransferase</keyword>
<dbReference type="GO" id="GO:0032259">
    <property type="term" value="P:methylation"/>
    <property type="evidence" value="ECO:0007669"/>
    <property type="project" value="UniProtKB-KW"/>
</dbReference>
<reference evidence="4" key="1">
    <citation type="submission" date="2020-05" db="EMBL/GenBank/DDBJ databases">
        <title>Phylogenomic resolution of chytrid fungi.</title>
        <authorList>
            <person name="Stajich J.E."/>
            <person name="Amses K."/>
            <person name="Simmons R."/>
            <person name="Seto K."/>
            <person name="Myers J."/>
            <person name="Bonds A."/>
            <person name="Quandt C.A."/>
            <person name="Barry K."/>
            <person name="Liu P."/>
            <person name="Grigoriev I."/>
            <person name="Longcore J.E."/>
            <person name="James T.Y."/>
        </authorList>
    </citation>
    <scope>NUCLEOTIDE SEQUENCE</scope>
    <source>
        <strain evidence="4">JEL0318</strain>
    </source>
</reference>
<sequence length="358" mass="39276">MITLNPCYRPLLAVRNTSLPSVSWRTRNYATASQHAVHQIFDRNVKRIQRNRAALRPDSRDVDYLKDEIADRVADRLLDIKRRFSNTLDLGSGPGHLAKFVTRKSIDHLTMFDMSVTRMLGDEEQLPFEENSLDAVISSLSLHWVNDLPGALIQARRALKPDGLFLAGMFGGDTLYELRTSLQLAEIEREGGVAPHISPMTDVKDVGSLLTRAGFTLTTVDMDEVVVNYPSIFELMADLRSMGESNAIAARKPYVKRDTLAAAAAIYQEVYGNKEDGSIPATFQIIYMIGWKPDPTQQKPAKRGSGEVSMKMLEDAAGLGRLVKEGDGVVLKVDSTIGGTDDGGGEGKGGNGNGDKKH</sequence>
<dbReference type="InterPro" id="IPR029063">
    <property type="entry name" value="SAM-dependent_MTases_sf"/>
</dbReference>
<evidence type="ECO:0008006" key="6">
    <source>
        <dbReference type="Google" id="ProtNLM"/>
    </source>
</evidence>
<dbReference type="GO" id="GO:0032981">
    <property type="term" value="P:mitochondrial respiratory chain complex I assembly"/>
    <property type="evidence" value="ECO:0007669"/>
    <property type="project" value="TreeGrafter"/>
</dbReference>
<evidence type="ECO:0000256" key="1">
    <source>
        <dbReference type="ARBA" id="ARBA00022603"/>
    </source>
</evidence>
<accession>A0AAD5SI20</accession>
<dbReference type="PANTHER" id="PTHR13090">
    <property type="entry name" value="ARGININE-HYDROXYLASE NDUFAF5, MITOCHONDRIAL"/>
    <property type="match status" value="1"/>
</dbReference>
<keyword evidence="5" id="KW-1185">Reference proteome</keyword>
<protein>
    <recommendedName>
        <fullName evidence="6">Methyltransferase type 11 domain-containing protein</fullName>
    </recommendedName>
</protein>
<dbReference type="CDD" id="cd02440">
    <property type="entry name" value="AdoMet_MTases"/>
    <property type="match status" value="1"/>
</dbReference>
<dbReference type="GO" id="GO:0005739">
    <property type="term" value="C:mitochondrion"/>
    <property type="evidence" value="ECO:0007669"/>
    <property type="project" value="TreeGrafter"/>
</dbReference>
<evidence type="ECO:0000313" key="4">
    <source>
        <dbReference type="EMBL" id="KAJ3055385.1"/>
    </source>
</evidence>
<dbReference type="Proteomes" id="UP001212841">
    <property type="component" value="Unassembled WGS sequence"/>
</dbReference>
<organism evidence="4 5">
    <name type="scientific">Rhizophlyctis rosea</name>
    <dbReference type="NCBI Taxonomy" id="64517"/>
    <lineage>
        <taxon>Eukaryota</taxon>
        <taxon>Fungi</taxon>
        <taxon>Fungi incertae sedis</taxon>
        <taxon>Chytridiomycota</taxon>
        <taxon>Chytridiomycota incertae sedis</taxon>
        <taxon>Chytridiomycetes</taxon>
        <taxon>Rhizophlyctidales</taxon>
        <taxon>Rhizophlyctidaceae</taxon>
        <taxon>Rhizophlyctis</taxon>
    </lineage>
</organism>
<dbReference type="EMBL" id="JADGJD010000081">
    <property type="protein sequence ID" value="KAJ3055385.1"/>
    <property type="molecule type" value="Genomic_DNA"/>
</dbReference>
<comment type="caution">
    <text evidence="4">The sequence shown here is derived from an EMBL/GenBank/DDBJ whole genome shotgun (WGS) entry which is preliminary data.</text>
</comment>
<feature type="compositionally biased region" description="Gly residues" evidence="3">
    <location>
        <begin position="340"/>
        <end position="358"/>
    </location>
</feature>
<keyword evidence="2" id="KW-0808">Transferase</keyword>
<feature type="region of interest" description="Disordered" evidence="3">
    <location>
        <begin position="334"/>
        <end position="358"/>
    </location>
</feature>
<proteinExistence type="predicted"/>
<name>A0AAD5SI20_9FUNG</name>
<dbReference type="SUPFAM" id="SSF53335">
    <property type="entry name" value="S-adenosyl-L-methionine-dependent methyltransferases"/>
    <property type="match status" value="1"/>
</dbReference>
<dbReference type="PANTHER" id="PTHR13090:SF1">
    <property type="entry name" value="ARGININE-HYDROXYLASE NDUFAF5, MITOCHONDRIAL"/>
    <property type="match status" value="1"/>
</dbReference>
<dbReference type="Pfam" id="PF13489">
    <property type="entry name" value="Methyltransf_23"/>
    <property type="match status" value="1"/>
</dbReference>
<dbReference type="InterPro" id="IPR050602">
    <property type="entry name" value="Malonyl-ACP_OMT"/>
</dbReference>